<evidence type="ECO:0000256" key="12">
    <source>
        <dbReference type="SAM" id="SignalP"/>
    </source>
</evidence>
<dbReference type="PANTHER" id="PTHR11987">
    <property type="entry name" value="ALPHA-2,8-SIALYLTRANSFERASE"/>
    <property type="match status" value="1"/>
</dbReference>
<keyword evidence="7" id="KW-1133">Transmembrane helix</keyword>
<evidence type="ECO:0000256" key="6">
    <source>
        <dbReference type="ARBA" id="ARBA00022968"/>
    </source>
</evidence>
<organism evidence="13 14">
    <name type="scientific">Chloropicon primus</name>
    <dbReference type="NCBI Taxonomy" id="1764295"/>
    <lineage>
        <taxon>Eukaryota</taxon>
        <taxon>Viridiplantae</taxon>
        <taxon>Chlorophyta</taxon>
        <taxon>Chloropicophyceae</taxon>
        <taxon>Chloropicales</taxon>
        <taxon>Chloropicaceae</taxon>
        <taxon>Chloropicon</taxon>
    </lineage>
</organism>
<feature type="signal peptide" evidence="12">
    <location>
        <begin position="1"/>
        <end position="35"/>
    </location>
</feature>
<comment type="similarity">
    <text evidence="2">Belongs to the glycosyltransferase 29 family.</text>
</comment>
<dbReference type="InterPro" id="IPR038578">
    <property type="entry name" value="GT29-like_sf"/>
</dbReference>
<feature type="compositionally biased region" description="Low complexity" evidence="11">
    <location>
        <begin position="56"/>
        <end position="76"/>
    </location>
</feature>
<evidence type="ECO:0000256" key="1">
    <source>
        <dbReference type="ARBA" id="ARBA00004323"/>
    </source>
</evidence>
<dbReference type="Pfam" id="PF00777">
    <property type="entry name" value="Glyco_transf_29"/>
    <property type="match status" value="1"/>
</dbReference>
<dbReference type="CDD" id="cd19952">
    <property type="entry name" value="GT29"/>
    <property type="match status" value="1"/>
</dbReference>
<dbReference type="InterPro" id="IPR001675">
    <property type="entry name" value="Glyco_trans_29"/>
</dbReference>
<evidence type="ECO:0000256" key="9">
    <source>
        <dbReference type="ARBA" id="ARBA00023136"/>
    </source>
</evidence>
<protein>
    <submittedName>
        <fullName evidence="13">Sialyltransferase</fullName>
    </submittedName>
</protein>
<dbReference type="InterPro" id="IPR050943">
    <property type="entry name" value="Glycosyltr_29_Sialyltrsf"/>
</dbReference>
<keyword evidence="8" id="KW-0333">Golgi apparatus</keyword>
<feature type="region of interest" description="Disordered" evidence="11">
    <location>
        <begin position="52"/>
        <end position="117"/>
    </location>
</feature>
<name>A0A5B8MLT5_9CHLO</name>
<accession>A0A5B8MLT5</accession>
<dbReference type="PANTHER" id="PTHR11987:SF36">
    <property type="entry name" value="SIA-ALPHA-2,3-GAL-BETA-1,4-GLCNAC-R:ALPHA 2,8-SIALYLTRANSFERASE"/>
    <property type="match status" value="1"/>
</dbReference>
<dbReference type="Proteomes" id="UP000316726">
    <property type="component" value="Chromosome 4"/>
</dbReference>
<evidence type="ECO:0000256" key="2">
    <source>
        <dbReference type="ARBA" id="ARBA00006003"/>
    </source>
</evidence>
<evidence type="ECO:0000256" key="3">
    <source>
        <dbReference type="ARBA" id="ARBA00022676"/>
    </source>
</evidence>
<feature type="compositionally biased region" description="Acidic residues" evidence="11">
    <location>
        <begin position="93"/>
        <end position="103"/>
    </location>
</feature>
<evidence type="ECO:0000256" key="4">
    <source>
        <dbReference type="ARBA" id="ARBA00022679"/>
    </source>
</evidence>
<dbReference type="Gene3D" id="3.90.1480.20">
    <property type="entry name" value="Glycosyl transferase family 29"/>
    <property type="match status" value="1"/>
</dbReference>
<dbReference type="GO" id="GO:0000139">
    <property type="term" value="C:Golgi membrane"/>
    <property type="evidence" value="ECO:0007669"/>
    <property type="project" value="UniProtKB-SubCell"/>
</dbReference>
<dbReference type="AlphaFoldDB" id="A0A5B8MLT5"/>
<keyword evidence="4 13" id="KW-0808">Transferase</keyword>
<proteinExistence type="inferred from homology"/>
<evidence type="ECO:0000256" key="10">
    <source>
        <dbReference type="ARBA" id="ARBA00023180"/>
    </source>
</evidence>
<comment type="subcellular location">
    <subcellularLocation>
        <location evidence="1">Golgi apparatus membrane</location>
        <topology evidence="1">Single-pass type II membrane protein</topology>
    </subcellularLocation>
</comment>
<keyword evidence="3 13" id="KW-0328">Glycosyltransferase</keyword>
<evidence type="ECO:0000256" key="7">
    <source>
        <dbReference type="ARBA" id="ARBA00022989"/>
    </source>
</evidence>
<keyword evidence="5" id="KW-0812">Transmembrane</keyword>
<keyword evidence="14" id="KW-1185">Reference proteome</keyword>
<evidence type="ECO:0000313" key="13">
    <source>
        <dbReference type="EMBL" id="QDZ20625.1"/>
    </source>
</evidence>
<keyword evidence="12" id="KW-0732">Signal</keyword>
<dbReference type="GO" id="GO:0008373">
    <property type="term" value="F:sialyltransferase activity"/>
    <property type="evidence" value="ECO:0007669"/>
    <property type="project" value="InterPro"/>
</dbReference>
<dbReference type="EMBL" id="CP031037">
    <property type="protein sequence ID" value="QDZ20625.1"/>
    <property type="molecule type" value="Genomic_DNA"/>
</dbReference>
<reference evidence="13 14" key="1">
    <citation type="submission" date="2018-07" db="EMBL/GenBank/DDBJ databases">
        <title>The complete nuclear genome of the prasinophyte Chloropicon primus (CCMP1205).</title>
        <authorList>
            <person name="Pombert J.-F."/>
            <person name="Otis C."/>
            <person name="Turmel M."/>
            <person name="Lemieux C."/>
        </authorList>
    </citation>
    <scope>NUCLEOTIDE SEQUENCE [LARGE SCALE GENOMIC DNA]</scope>
    <source>
        <strain evidence="13 14">CCMP1205</strain>
    </source>
</reference>
<evidence type="ECO:0000256" key="5">
    <source>
        <dbReference type="ARBA" id="ARBA00022692"/>
    </source>
</evidence>
<feature type="chain" id="PRO_5022749308" evidence="12">
    <location>
        <begin position="36"/>
        <end position="459"/>
    </location>
</feature>
<evidence type="ECO:0000313" key="14">
    <source>
        <dbReference type="Proteomes" id="UP000316726"/>
    </source>
</evidence>
<sequence length="459" mass="50923">MRKSSTKRKGSKSRLFVTMLCALATVLIIAPPTPMELHMQNRVIYISNKQSSQLTPPDAAGQVVPAAADSAAAMSDEVGKGAGSDQLPSSDGGDADEDKEDAEPGAASGYNRCPRTMAPVRPTLEGLSLDFRVGRHGFNISDSFIHKGNYEQLLRGDYTLHRHTIPMLPKSYEDIAANYKFNSCAVVGSSGYMKLAQFGAAIDTHDVVVRLNQSPTKAFAKWVGTKTTMRMLNSLWSNHYGAGRYEPMALPLENDVTLIVSRTTGHAFDKIVKTMKQKRPDVKVLQLSSRVVSAARRLLVRYRVKLCKDGYGPYSGGSTPSSGFVAVYFLRTICKRVTLYGLGTVNIPDVPYHYFTGVGSRQKGNSVHSFDSESATLDALAFEDKIEQCKYRTRDIVPHGNQILSNLRTNFTLLQDHRYNNRFCGWNLCNRRGYKKLGEMVGVAREINYADCRKIMYNE</sequence>
<gene>
    <name evidence="13" type="ORF">A3770_04p31430</name>
</gene>
<dbReference type="OrthoDB" id="10264956at2759"/>
<evidence type="ECO:0000256" key="8">
    <source>
        <dbReference type="ARBA" id="ARBA00023034"/>
    </source>
</evidence>
<keyword evidence="6" id="KW-0735">Signal-anchor</keyword>
<keyword evidence="9" id="KW-0472">Membrane</keyword>
<keyword evidence="10" id="KW-0325">Glycoprotein</keyword>
<evidence type="ECO:0000256" key="11">
    <source>
        <dbReference type="SAM" id="MobiDB-lite"/>
    </source>
</evidence>